<dbReference type="PANTHER" id="PTHR24390:SF222">
    <property type="entry name" value="C2H2-TYPE DOMAIN-CONTAINING PROTEIN"/>
    <property type="match status" value="1"/>
</dbReference>
<proteinExistence type="predicted"/>
<evidence type="ECO:0000313" key="11">
    <source>
        <dbReference type="EMBL" id="CAD6192906.1"/>
    </source>
</evidence>
<reference evidence="11" key="1">
    <citation type="submission" date="2020-10" db="EMBL/GenBank/DDBJ databases">
        <authorList>
            <person name="Kikuchi T."/>
        </authorList>
    </citation>
    <scope>NUCLEOTIDE SEQUENCE</scope>
    <source>
        <strain evidence="11">NKZ352</strain>
    </source>
</reference>
<dbReference type="Proteomes" id="UP000835052">
    <property type="component" value="Unassembled WGS sequence"/>
</dbReference>
<evidence type="ECO:0000256" key="3">
    <source>
        <dbReference type="ARBA" id="ARBA00022737"/>
    </source>
</evidence>
<feature type="domain" description="C2H2-type" evidence="10">
    <location>
        <begin position="157"/>
        <end position="185"/>
    </location>
</feature>
<dbReference type="Pfam" id="PF00096">
    <property type="entry name" value="zf-C2H2"/>
    <property type="match status" value="3"/>
</dbReference>
<keyword evidence="3" id="KW-0677">Repeat</keyword>
<evidence type="ECO:0000256" key="1">
    <source>
        <dbReference type="ARBA" id="ARBA00004123"/>
    </source>
</evidence>
<accession>A0A8S1H8U8</accession>
<dbReference type="FunFam" id="3.30.160.60:FF:000286">
    <property type="entry name" value="Zinc finger protein 770"/>
    <property type="match status" value="1"/>
</dbReference>
<dbReference type="GO" id="GO:0003700">
    <property type="term" value="F:DNA-binding transcription factor activity"/>
    <property type="evidence" value="ECO:0007669"/>
    <property type="project" value="TreeGrafter"/>
</dbReference>
<dbReference type="FunFam" id="3.30.160.60:FF:000671">
    <property type="entry name" value="Zinc finger protein 26"/>
    <property type="match status" value="1"/>
</dbReference>
<keyword evidence="7" id="KW-0804">Transcription</keyword>
<dbReference type="SUPFAM" id="SSF57667">
    <property type="entry name" value="beta-beta-alpha zinc fingers"/>
    <property type="match status" value="3"/>
</dbReference>
<dbReference type="GO" id="GO:0005634">
    <property type="term" value="C:nucleus"/>
    <property type="evidence" value="ECO:0007669"/>
    <property type="project" value="UniProtKB-SubCell"/>
</dbReference>
<evidence type="ECO:0000256" key="2">
    <source>
        <dbReference type="ARBA" id="ARBA00022723"/>
    </source>
</evidence>
<dbReference type="PANTHER" id="PTHR24390">
    <property type="entry name" value="ZINC FINGER PROTEIN"/>
    <property type="match status" value="1"/>
</dbReference>
<sequence>MVQSKASLNFSIDALLRADRPSSSSSKDPLSCLPVFLGPRFLQYSQTSASPLSLADGSLSPGQDKKKHECHVCGKTFNAHYNLTRHMPVHTGERPFTCKVSYKPFTCDVCGKGFHQNGNFKNHRLTHEDTKQYTCTICNKSYNLAFHMFTHNEVKPFTCSVCGKGFCRNFDLKKHHRKLHNDPSRSHKKSFT</sequence>
<comment type="subcellular location">
    <subcellularLocation>
        <location evidence="1">Nucleus</location>
    </subcellularLocation>
</comment>
<evidence type="ECO:0000256" key="7">
    <source>
        <dbReference type="ARBA" id="ARBA00023163"/>
    </source>
</evidence>
<feature type="domain" description="C2H2-type" evidence="10">
    <location>
        <begin position="105"/>
        <end position="132"/>
    </location>
</feature>
<dbReference type="PROSITE" id="PS00028">
    <property type="entry name" value="ZINC_FINGER_C2H2_1"/>
    <property type="match status" value="3"/>
</dbReference>
<evidence type="ECO:0000256" key="9">
    <source>
        <dbReference type="PROSITE-ProRule" id="PRU00042"/>
    </source>
</evidence>
<dbReference type="GO" id="GO:0008270">
    <property type="term" value="F:zinc ion binding"/>
    <property type="evidence" value="ECO:0007669"/>
    <property type="project" value="UniProtKB-KW"/>
</dbReference>
<gene>
    <name evidence="11" type="ORF">CAUJ_LOCUS8825</name>
</gene>
<organism evidence="11 12">
    <name type="scientific">Caenorhabditis auriculariae</name>
    <dbReference type="NCBI Taxonomy" id="2777116"/>
    <lineage>
        <taxon>Eukaryota</taxon>
        <taxon>Metazoa</taxon>
        <taxon>Ecdysozoa</taxon>
        <taxon>Nematoda</taxon>
        <taxon>Chromadorea</taxon>
        <taxon>Rhabditida</taxon>
        <taxon>Rhabditina</taxon>
        <taxon>Rhabditomorpha</taxon>
        <taxon>Rhabditoidea</taxon>
        <taxon>Rhabditidae</taxon>
        <taxon>Peloderinae</taxon>
        <taxon>Caenorhabditis</taxon>
    </lineage>
</organism>
<evidence type="ECO:0000256" key="4">
    <source>
        <dbReference type="ARBA" id="ARBA00022771"/>
    </source>
</evidence>
<protein>
    <recommendedName>
        <fullName evidence="10">C2H2-type domain-containing protein</fullName>
    </recommendedName>
</protein>
<keyword evidence="6" id="KW-0805">Transcription regulation</keyword>
<dbReference type="InterPro" id="IPR013087">
    <property type="entry name" value="Znf_C2H2_type"/>
</dbReference>
<dbReference type="FunFam" id="3.30.160.60:FF:000251">
    <property type="entry name" value="FEZ family zinc finger 2"/>
    <property type="match status" value="1"/>
</dbReference>
<dbReference type="SMART" id="SM00355">
    <property type="entry name" value="ZnF_C2H2"/>
    <property type="match status" value="4"/>
</dbReference>
<keyword evidence="12" id="KW-1185">Reference proteome</keyword>
<dbReference type="AlphaFoldDB" id="A0A8S1H8U8"/>
<evidence type="ECO:0000256" key="6">
    <source>
        <dbReference type="ARBA" id="ARBA00023015"/>
    </source>
</evidence>
<keyword evidence="4 9" id="KW-0863">Zinc-finger</keyword>
<evidence type="ECO:0000259" key="10">
    <source>
        <dbReference type="PROSITE" id="PS50157"/>
    </source>
</evidence>
<dbReference type="GO" id="GO:0006357">
    <property type="term" value="P:regulation of transcription by RNA polymerase II"/>
    <property type="evidence" value="ECO:0007669"/>
    <property type="project" value="TreeGrafter"/>
</dbReference>
<dbReference type="Gene3D" id="3.30.160.60">
    <property type="entry name" value="Classic Zinc Finger"/>
    <property type="match status" value="3"/>
</dbReference>
<comment type="caution">
    <text evidence="11">The sequence shown here is derived from an EMBL/GenBank/DDBJ whole genome shotgun (WGS) entry which is preliminary data.</text>
</comment>
<feature type="domain" description="C2H2-type" evidence="10">
    <location>
        <begin position="68"/>
        <end position="95"/>
    </location>
</feature>
<dbReference type="PROSITE" id="PS50157">
    <property type="entry name" value="ZINC_FINGER_C2H2_2"/>
    <property type="match status" value="3"/>
</dbReference>
<keyword evidence="8" id="KW-0539">Nucleus</keyword>
<dbReference type="GO" id="GO:0000978">
    <property type="term" value="F:RNA polymerase II cis-regulatory region sequence-specific DNA binding"/>
    <property type="evidence" value="ECO:0007669"/>
    <property type="project" value="TreeGrafter"/>
</dbReference>
<name>A0A8S1H8U8_9PELO</name>
<evidence type="ECO:0000256" key="5">
    <source>
        <dbReference type="ARBA" id="ARBA00022833"/>
    </source>
</evidence>
<evidence type="ECO:0000313" key="12">
    <source>
        <dbReference type="Proteomes" id="UP000835052"/>
    </source>
</evidence>
<keyword evidence="5" id="KW-0862">Zinc</keyword>
<dbReference type="EMBL" id="CAJGYM010000030">
    <property type="protein sequence ID" value="CAD6192906.1"/>
    <property type="molecule type" value="Genomic_DNA"/>
</dbReference>
<dbReference type="OrthoDB" id="5062908at2759"/>
<dbReference type="InterPro" id="IPR036236">
    <property type="entry name" value="Znf_C2H2_sf"/>
</dbReference>
<keyword evidence="2" id="KW-0479">Metal-binding</keyword>
<evidence type="ECO:0000256" key="8">
    <source>
        <dbReference type="ARBA" id="ARBA00023242"/>
    </source>
</evidence>